<evidence type="ECO:0000313" key="2">
    <source>
        <dbReference type="Proteomes" id="UP000831701"/>
    </source>
</evidence>
<organism evidence="1 2">
    <name type="scientific">Scortum barcoo</name>
    <name type="common">barcoo grunter</name>
    <dbReference type="NCBI Taxonomy" id="214431"/>
    <lineage>
        <taxon>Eukaryota</taxon>
        <taxon>Metazoa</taxon>
        <taxon>Chordata</taxon>
        <taxon>Craniata</taxon>
        <taxon>Vertebrata</taxon>
        <taxon>Euteleostomi</taxon>
        <taxon>Actinopterygii</taxon>
        <taxon>Neopterygii</taxon>
        <taxon>Teleostei</taxon>
        <taxon>Neoteleostei</taxon>
        <taxon>Acanthomorphata</taxon>
        <taxon>Eupercaria</taxon>
        <taxon>Centrarchiformes</taxon>
        <taxon>Terapontoidei</taxon>
        <taxon>Terapontidae</taxon>
        <taxon>Scortum</taxon>
    </lineage>
</organism>
<evidence type="ECO:0000313" key="1">
    <source>
        <dbReference type="EMBL" id="KAI3375551.1"/>
    </source>
</evidence>
<protein>
    <submittedName>
        <fullName evidence="1">Uncharacterized protein</fullName>
    </submittedName>
</protein>
<accession>A0ACB8X612</accession>
<keyword evidence="2" id="KW-1185">Reference proteome</keyword>
<dbReference type="EMBL" id="CM041532">
    <property type="protein sequence ID" value="KAI3375551.1"/>
    <property type="molecule type" value="Genomic_DNA"/>
</dbReference>
<gene>
    <name evidence="1" type="ORF">L3Q82_003882</name>
</gene>
<dbReference type="Proteomes" id="UP000831701">
    <property type="component" value="Chromosome 2"/>
</dbReference>
<sequence length="366" mass="42407">MKEDLLQTGDLSLILKYPTDTDTGEYSCIVYNMEGNILRCKTVELKVKGQYEDTVCQVEVDSGAKSVQLPFKTTADLPEDITVEWRDRNYRKVHVYQNGSDRPEEQDEFYRDRTEMKEDLLQTGDLSLILKHPTDTDTGEYSCIVYNMEGNILRCKTVELKVKGQYEDTVCQVEVDSGAKSVQLPFKTTADLPEDVRVEWTDRDDRKVHVYQNGSDRPEEQDEFYRDRTEMKEDLLQTGDLSLILKYPTDTDTGTYSCTVYNREEKHPEMENSGAQSQRTALTDLKEQFRLYRDQTEMKEDLLQTGDLSLILKHPTDRDTGTYSCIVYNREGNILMIKQVKLKVKGQYEDTRENQGQKQAPLIKLL</sequence>
<name>A0ACB8X612_9TELE</name>
<reference evidence="1" key="1">
    <citation type="submission" date="2022-04" db="EMBL/GenBank/DDBJ databases">
        <title>Jade perch genome.</title>
        <authorList>
            <person name="Chao B."/>
        </authorList>
    </citation>
    <scope>NUCLEOTIDE SEQUENCE</scope>
    <source>
        <strain evidence="1">CB-2022</strain>
    </source>
</reference>
<comment type="caution">
    <text evidence="1">The sequence shown here is derived from an EMBL/GenBank/DDBJ whole genome shotgun (WGS) entry which is preliminary data.</text>
</comment>
<proteinExistence type="predicted"/>